<dbReference type="Gene3D" id="1.10.1040.10">
    <property type="entry name" value="N-(1-d-carboxylethyl)-l-norvaline Dehydrogenase, domain 2"/>
    <property type="match status" value="1"/>
</dbReference>
<reference evidence="3 4" key="1">
    <citation type="submission" date="2020-03" db="EMBL/GenBank/DDBJ databases">
        <title>Whole genome shotgun sequence of Phytohabitans houttuyneae NBRC 108639.</title>
        <authorList>
            <person name="Komaki H."/>
            <person name="Tamura T."/>
        </authorList>
    </citation>
    <scope>NUCLEOTIDE SEQUENCE [LARGE SCALE GENOMIC DNA]</scope>
    <source>
        <strain evidence="3 4">NBRC 108639</strain>
    </source>
</reference>
<dbReference type="Pfam" id="PF09130">
    <property type="entry name" value="DUF1932"/>
    <property type="match status" value="1"/>
</dbReference>
<dbReference type="AlphaFoldDB" id="A0A6V8K6S5"/>
<evidence type="ECO:0000259" key="2">
    <source>
        <dbReference type="Pfam" id="PF09130"/>
    </source>
</evidence>
<dbReference type="RefSeq" id="WP_246273588.1">
    <property type="nucleotide sequence ID" value="NZ_BLPF01000001.1"/>
</dbReference>
<dbReference type="EMBL" id="BLPF01000001">
    <property type="protein sequence ID" value="GFJ79220.1"/>
    <property type="molecule type" value="Genomic_DNA"/>
</dbReference>
<sequence length="260" mass="26528">MGRAGGDDARRPFGAVRPARRGRGLELLGSLDDVVAAARVVLVVTPPGAARDAARDIADAARRTGARPLVADLNAVAPTTVASIEATLAEAGLDLVDGSISGPPPGVRPGARVYLSGARAGEVAALPWRDVRPILLAGPNGRASAVKMSTASVYKGVTAVVAQALRAADFHGVLDEVLADLGETADPGAIAVAATKAARFVAEMREISSAQGAAGLTPALFEAFAEVYAEIAATDLAAGHPEDTPRDVPAAEVVRRLRRR</sequence>
<name>A0A6V8K6S5_9ACTN</name>
<feature type="domain" description="Phosphogluconate dehydrogenase NAD-binding putative C-terminal" evidence="2">
    <location>
        <begin position="168"/>
        <end position="230"/>
    </location>
</feature>
<proteinExistence type="predicted"/>
<dbReference type="InterPro" id="IPR006115">
    <property type="entry name" value="6PGDH_NADP-bd"/>
</dbReference>
<feature type="domain" description="6-phosphogluconate dehydrogenase NADP-binding" evidence="1">
    <location>
        <begin position="24"/>
        <end position="121"/>
    </location>
</feature>
<comment type="caution">
    <text evidence="3">The sequence shown here is derived from an EMBL/GenBank/DDBJ whole genome shotgun (WGS) entry which is preliminary data.</text>
</comment>
<dbReference type="SUPFAM" id="SSF48179">
    <property type="entry name" value="6-phosphogluconate dehydrogenase C-terminal domain-like"/>
    <property type="match status" value="1"/>
</dbReference>
<dbReference type="Proteomes" id="UP000482800">
    <property type="component" value="Unassembled WGS sequence"/>
</dbReference>
<evidence type="ECO:0000313" key="4">
    <source>
        <dbReference type="Proteomes" id="UP000482800"/>
    </source>
</evidence>
<organism evidence="3 4">
    <name type="scientific">Phytohabitans houttuyneae</name>
    <dbReference type="NCBI Taxonomy" id="1076126"/>
    <lineage>
        <taxon>Bacteria</taxon>
        <taxon>Bacillati</taxon>
        <taxon>Actinomycetota</taxon>
        <taxon>Actinomycetes</taxon>
        <taxon>Micromonosporales</taxon>
        <taxon>Micromonosporaceae</taxon>
    </lineage>
</organism>
<accession>A0A6V8K6S5</accession>
<evidence type="ECO:0008006" key="5">
    <source>
        <dbReference type="Google" id="ProtNLM"/>
    </source>
</evidence>
<evidence type="ECO:0000313" key="3">
    <source>
        <dbReference type="EMBL" id="GFJ79220.1"/>
    </source>
</evidence>
<dbReference type="Pfam" id="PF03446">
    <property type="entry name" value="NAD_binding_2"/>
    <property type="match status" value="1"/>
</dbReference>
<dbReference type="Gene3D" id="3.40.50.720">
    <property type="entry name" value="NAD(P)-binding Rossmann-like Domain"/>
    <property type="match status" value="1"/>
</dbReference>
<dbReference type="InterPro" id="IPR015814">
    <property type="entry name" value="Pgluconate_DH_NAD-bd_C"/>
</dbReference>
<reference evidence="3 4" key="2">
    <citation type="submission" date="2020-03" db="EMBL/GenBank/DDBJ databases">
        <authorList>
            <person name="Ichikawa N."/>
            <person name="Kimura A."/>
            <person name="Kitahashi Y."/>
            <person name="Uohara A."/>
        </authorList>
    </citation>
    <scope>NUCLEOTIDE SEQUENCE [LARGE SCALE GENOMIC DNA]</scope>
    <source>
        <strain evidence="3 4">NBRC 108639</strain>
    </source>
</reference>
<dbReference type="InterPro" id="IPR013328">
    <property type="entry name" value="6PGD_dom2"/>
</dbReference>
<dbReference type="InterPro" id="IPR036291">
    <property type="entry name" value="NAD(P)-bd_dom_sf"/>
</dbReference>
<evidence type="ECO:0000259" key="1">
    <source>
        <dbReference type="Pfam" id="PF03446"/>
    </source>
</evidence>
<dbReference type="SUPFAM" id="SSF51735">
    <property type="entry name" value="NAD(P)-binding Rossmann-fold domains"/>
    <property type="match status" value="1"/>
</dbReference>
<dbReference type="InterPro" id="IPR008927">
    <property type="entry name" value="6-PGluconate_DH-like_C_sf"/>
</dbReference>
<keyword evidence="4" id="KW-1185">Reference proteome</keyword>
<protein>
    <recommendedName>
        <fullName evidence="5">Phosphogluconate dehydrogenase NAD-binding putative C-terminal domain-containing protein</fullName>
    </recommendedName>
</protein>
<gene>
    <name evidence="3" type="ORF">Phou_034000</name>
</gene>